<protein>
    <submittedName>
        <fullName evidence="1">Uncharacterized protein</fullName>
    </submittedName>
</protein>
<sequence>MNFVTAPHAFFSGGGQENVFSSRSMVVFRDASSDNDTGIALDKQHYPCSHARDDGSCRDHDAVSSTSALLSSSVFPTLPSLVEWDVVAYRLMWWSGGKKMSSPVGRWSFPEMRARITTRGIALDKQHYPCSR</sequence>
<dbReference type="AlphaFoldDB" id="A0AAV4TF95"/>
<evidence type="ECO:0000313" key="2">
    <source>
        <dbReference type="Proteomes" id="UP001054945"/>
    </source>
</evidence>
<accession>A0AAV4TF95</accession>
<reference evidence="1 2" key="1">
    <citation type="submission" date="2021-06" db="EMBL/GenBank/DDBJ databases">
        <title>Caerostris extrusa draft genome.</title>
        <authorList>
            <person name="Kono N."/>
            <person name="Arakawa K."/>
        </authorList>
    </citation>
    <scope>NUCLEOTIDE SEQUENCE [LARGE SCALE GENOMIC DNA]</scope>
</reference>
<dbReference type="EMBL" id="BPLR01010985">
    <property type="protein sequence ID" value="GIY43512.1"/>
    <property type="molecule type" value="Genomic_DNA"/>
</dbReference>
<organism evidence="1 2">
    <name type="scientific">Caerostris extrusa</name>
    <name type="common">Bark spider</name>
    <name type="synonym">Caerostris bankana</name>
    <dbReference type="NCBI Taxonomy" id="172846"/>
    <lineage>
        <taxon>Eukaryota</taxon>
        <taxon>Metazoa</taxon>
        <taxon>Ecdysozoa</taxon>
        <taxon>Arthropoda</taxon>
        <taxon>Chelicerata</taxon>
        <taxon>Arachnida</taxon>
        <taxon>Araneae</taxon>
        <taxon>Araneomorphae</taxon>
        <taxon>Entelegynae</taxon>
        <taxon>Araneoidea</taxon>
        <taxon>Araneidae</taxon>
        <taxon>Caerostris</taxon>
    </lineage>
</organism>
<keyword evidence="2" id="KW-1185">Reference proteome</keyword>
<gene>
    <name evidence="1" type="ORF">CEXT_792361</name>
</gene>
<name>A0AAV4TF95_CAEEX</name>
<dbReference type="Proteomes" id="UP001054945">
    <property type="component" value="Unassembled WGS sequence"/>
</dbReference>
<evidence type="ECO:0000313" key="1">
    <source>
        <dbReference type="EMBL" id="GIY43512.1"/>
    </source>
</evidence>
<comment type="caution">
    <text evidence="1">The sequence shown here is derived from an EMBL/GenBank/DDBJ whole genome shotgun (WGS) entry which is preliminary data.</text>
</comment>
<proteinExistence type="predicted"/>